<dbReference type="InterPro" id="IPR017945">
    <property type="entry name" value="DHBP_synth_RibB-like_a/b_dom"/>
</dbReference>
<evidence type="ECO:0000259" key="8">
    <source>
        <dbReference type="Pfam" id="PF00925"/>
    </source>
</evidence>
<evidence type="ECO:0000256" key="5">
    <source>
        <dbReference type="ARBA" id="ARBA00012153"/>
    </source>
</evidence>
<dbReference type="PANTHER" id="PTHR21327:SF18">
    <property type="entry name" value="3,4-DIHYDROXY-2-BUTANONE 4-PHOSPHATE SYNTHASE"/>
    <property type="match status" value="1"/>
</dbReference>
<gene>
    <name evidence="9" type="ORF">KDL28_11640</name>
</gene>
<evidence type="ECO:0000313" key="10">
    <source>
        <dbReference type="Proteomes" id="UP001165283"/>
    </source>
</evidence>
<evidence type="ECO:0000256" key="2">
    <source>
        <dbReference type="ARBA" id="ARBA00002284"/>
    </source>
</evidence>
<dbReference type="EMBL" id="JAGSOV010000023">
    <property type="protein sequence ID" value="MCO1655704.1"/>
    <property type="molecule type" value="Genomic_DNA"/>
</dbReference>
<dbReference type="RefSeq" id="WP_252437714.1">
    <property type="nucleotide sequence ID" value="NZ_JAGSOV010000023.1"/>
</dbReference>
<feature type="domain" description="GTP cyclohydrolase II" evidence="8">
    <location>
        <begin position="236"/>
        <end position="402"/>
    </location>
</feature>
<keyword evidence="6" id="KW-0686">Riboflavin biosynthesis</keyword>
<dbReference type="Proteomes" id="UP001165283">
    <property type="component" value="Unassembled WGS sequence"/>
</dbReference>
<name>A0ABT0ZY77_9PSEU</name>
<evidence type="ECO:0000256" key="7">
    <source>
        <dbReference type="ARBA" id="ARBA00022723"/>
    </source>
</evidence>
<evidence type="ECO:0000256" key="6">
    <source>
        <dbReference type="ARBA" id="ARBA00022619"/>
    </source>
</evidence>
<comment type="catalytic activity">
    <reaction evidence="1">
        <text>D-ribulose 5-phosphate = (2S)-2-hydroxy-3-oxobutyl phosphate + formate + H(+)</text>
        <dbReference type="Rhea" id="RHEA:18457"/>
        <dbReference type="ChEBI" id="CHEBI:15378"/>
        <dbReference type="ChEBI" id="CHEBI:15740"/>
        <dbReference type="ChEBI" id="CHEBI:58121"/>
        <dbReference type="ChEBI" id="CHEBI:58830"/>
        <dbReference type="EC" id="4.1.99.12"/>
    </reaction>
</comment>
<dbReference type="PANTHER" id="PTHR21327">
    <property type="entry name" value="GTP CYCLOHYDROLASE II-RELATED"/>
    <property type="match status" value="1"/>
</dbReference>
<sequence length="412" mass="41387">MSAPAAGADLPDQRLVVLPDADPGPVAAAHRALRRGRPVLLVDDLRDGPAAGTGVVVGGVLVTAAELTGTASMAFLVRETSGVVCVAMTGSRLDELRVPPMDSDGPGASAFAVSVDARVGTTTGISAADRALTARVLADPATRPSDLLLPGHVLPLRVRAAGVLERARPAEAAVDLCRGAGLAPAAVLAAAVDGAGEPADRTTLTALAERHDLVLLAVSDVLADRRRREPSARRGAATALPTSHGRFQAVGYGSTAADRTAPASPGRDEHLALVRGDPATAVGPVLVGVHRECVLGDVFGSLRCGCAARLDAALAAIDAAGRGVLVYLRSGHAFARLAGGANPTGCGAPDERRDLVAADVLRDLGFGTGFGTGTGAVVLLSDDPAEAGRLARCGVAVTARRPLLGAAEADVV</sequence>
<dbReference type="InterPro" id="IPR032677">
    <property type="entry name" value="GTP_cyclohydro_II"/>
</dbReference>
<keyword evidence="7" id="KW-0479">Metal-binding</keyword>
<comment type="function">
    <text evidence="2">Catalyzes the conversion of D-ribulose 5-phosphate to formate and 3,4-dihydroxy-2-butanone 4-phosphate.</text>
</comment>
<dbReference type="Gene3D" id="3.40.50.10990">
    <property type="entry name" value="GTP cyclohydrolase II"/>
    <property type="match status" value="1"/>
</dbReference>
<dbReference type="SUPFAM" id="SSF55821">
    <property type="entry name" value="YrdC/RibB"/>
    <property type="match status" value="1"/>
</dbReference>
<evidence type="ECO:0000313" key="9">
    <source>
        <dbReference type="EMBL" id="MCO1655704.1"/>
    </source>
</evidence>
<comment type="pathway">
    <text evidence="3">Cofactor biosynthesis; riboflavin biosynthesis; 2-hydroxy-3-oxobutyl phosphate from D-ribulose 5-phosphate: step 1/1.</text>
</comment>
<reference evidence="9" key="1">
    <citation type="submission" date="2021-04" db="EMBL/GenBank/DDBJ databases">
        <title>Pseudonocardia sp. nov., isolated from sandy soil of mangrove forest.</title>
        <authorList>
            <person name="Zan Z."/>
            <person name="Huang R."/>
            <person name="Liu W."/>
        </authorList>
    </citation>
    <scope>NUCLEOTIDE SEQUENCE</scope>
    <source>
        <strain evidence="9">S2-4</strain>
    </source>
</reference>
<organism evidence="9 10">
    <name type="scientific">Pseudonocardia humida</name>
    <dbReference type="NCBI Taxonomy" id="2800819"/>
    <lineage>
        <taxon>Bacteria</taxon>
        <taxon>Bacillati</taxon>
        <taxon>Actinomycetota</taxon>
        <taxon>Actinomycetes</taxon>
        <taxon>Pseudonocardiales</taxon>
        <taxon>Pseudonocardiaceae</taxon>
        <taxon>Pseudonocardia</taxon>
    </lineage>
</organism>
<dbReference type="InterPro" id="IPR000422">
    <property type="entry name" value="DHBP_synthase_RibB"/>
</dbReference>
<evidence type="ECO:0000256" key="4">
    <source>
        <dbReference type="ARBA" id="ARBA00005520"/>
    </source>
</evidence>
<dbReference type="Pfam" id="PF00926">
    <property type="entry name" value="DHBP_synthase"/>
    <property type="match status" value="1"/>
</dbReference>
<dbReference type="Pfam" id="PF00925">
    <property type="entry name" value="GTP_cyclohydro2"/>
    <property type="match status" value="1"/>
</dbReference>
<dbReference type="PIRSF" id="PIRSF001259">
    <property type="entry name" value="RibA"/>
    <property type="match status" value="1"/>
</dbReference>
<evidence type="ECO:0000256" key="1">
    <source>
        <dbReference type="ARBA" id="ARBA00000141"/>
    </source>
</evidence>
<evidence type="ECO:0000256" key="3">
    <source>
        <dbReference type="ARBA" id="ARBA00004904"/>
    </source>
</evidence>
<dbReference type="Gene3D" id="3.90.870.10">
    <property type="entry name" value="DHBP synthase"/>
    <property type="match status" value="1"/>
</dbReference>
<protein>
    <recommendedName>
        <fullName evidence="5">3,4-dihydroxy-2-butanone-4-phosphate synthase</fullName>
        <ecNumber evidence="5">4.1.99.12</ecNumber>
    </recommendedName>
</protein>
<keyword evidence="10" id="KW-1185">Reference proteome</keyword>
<proteinExistence type="inferred from homology"/>
<comment type="similarity">
    <text evidence="4">In the N-terminal section; belongs to the DHBP synthase family.</text>
</comment>
<comment type="caution">
    <text evidence="9">The sequence shown here is derived from an EMBL/GenBank/DDBJ whole genome shotgun (WGS) entry which is preliminary data.</text>
</comment>
<dbReference type="InterPro" id="IPR036144">
    <property type="entry name" value="RibA-like_sf"/>
</dbReference>
<dbReference type="EC" id="4.1.99.12" evidence="5"/>
<dbReference type="SUPFAM" id="SSF142695">
    <property type="entry name" value="RibA-like"/>
    <property type="match status" value="1"/>
</dbReference>
<accession>A0ABT0ZY77</accession>